<protein>
    <submittedName>
        <fullName evidence="2">Dynein heavy chain</fullName>
    </submittedName>
</protein>
<dbReference type="GO" id="GO:0060271">
    <property type="term" value="P:cilium assembly"/>
    <property type="evidence" value="ECO:0007669"/>
    <property type="project" value="TreeGrafter"/>
</dbReference>
<reference evidence="2" key="1">
    <citation type="submission" date="2015-07" db="EMBL/GenBank/DDBJ databases">
        <title>Adaptation to a free-living lifestyle via gene acquisitions in the diplomonad Trepomonas sp. PC1.</title>
        <authorList>
            <person name="Xu F."/>
            <person name="Jerlstrom-Hultqvist J."/>
            <person name="Kolisko M."/>
            <person name="Simpson A.G.B."/>
            <person name="Roger A.J."/>
            <person name="Svard S.G."/>
            <person name="Andersson J.O."/>
        </authorList>
    </citation>
    <scope>NUCLEOTIDE SEQUENCE</scope>
    <source>
        <strain evidence="2">PC1</strain>
    </source>
</reference>
<dbReference type="AlphaFoldDB" id="A0A146KIC1"/>
<evidence type="ECO:0000256" key="1">
    <source>
        <dbReference type="SAM" id="MobiDB-lite"/>
    </source>
</evidence>
<feature type="compositionally biased region" description="Basic and acidic residues" evidence="1">
    <location>
        <begin position="178"/>
        <end position="198"/>
    </location>
</feature>
<gene>
    <name evidence="2" type="ORF">TPC1_12141</name>
</gene>
<dbReference type="GO" id="GO:0005930">
    <property type="term" value="C:axoneme"/>
    <property type="evidence" value="ECO:0007669"/>
    <property type="project" value="TreeGrafter"/>
</dbReference>
<feature type="non-terminal residue" evidence="2">
    <location>
        <position position="231"/>
    </location>
</feature>
<dbReference type="PANTHER" id="PTHR10676">
    <property type="entry name" value="DYNEIN HEAVY CHAIN FAMILY PROTEIN"/>
    <property type="match status" value="1"/>
</dbReference>
<sequence length="231" mass="26314">LFINEILNNTYISLTLSPEDKQTNSIFQQAPPIRRAYSIVSFNVQTNNKIPNEVTIQLKEILPSIQQADLEQFQSVIQKVSTSKINIQNLFQPHQYVQILIMSQILEQTWIKSLKQRSKQLNQGLTQLTSAQNEVDSLSKQAKERQITIEKAQKEANEALVQITQKMEIVTQNKVKAESMEKELRGSEAKIKEQKDQAENELSQVQPLIAEAQQAVQNIPSDAIAEVKTFQ</sequence>
<organism evidence="2">
    <name type="scientific">Trepomonas sp. PC1</name>
    <dbReference type="NCBI Taxonomy" id="1076344"/>
    <lineage>
        <taxon>Eukaryota</taxon>
        <taxon>Metamonada</taxon>
        <taxon>Diplomonadida</taxon>
        <taxon>Hexamitidae</taxon>
        <taxon>Hexamitinae</taxon>
        <taxon>Trepomonas</taxon>
    </lineage>
</organism>
<dbReference type="GO" id="GO:0060294">
    <property type="term" value="P:cilium movement involved in cell motility"/>
    <property type="evidence" value="ECO:0007669"/>
    <property type="project" value="TreeGrafter"/>
</dbReference>
<dbReference type="PANTHER" id="PTHR10676:SF352">
    <property type="entry name" value="CYTOPLASMIC DYNEIN 2 HEAVY CHAIN 1"/>
    <property type="match status" value="1"/>
</dbReference>
<proteinExistence type="predicted"/>
<name>A0A146KIC1_9EUKA</name>
<dbReference type="GO" id="GO:0008569">
    <property type="term" value="F:minus-end-directed microtubule motor activity"/>
    <property type="evidence" value="ECO:0007669"/>
    <property type="project" value="TreeGrafter"/>
</dbReference>
<dbReference type="InterPro" id="IPR026983">
    <property type="entry name" value="DHC"/>
</dbReference>
<dbReference type="Gene3D" id="1.20.920.20">
    <property type="match status" value="1"/>
</dbReference>
<feature type="non-terminal residue" evidence="2">
    <location>
        <position position="1"/>
    </location>
</feature>
<evidence type="ECO:0000313" key="2">
    <source>
        <dbReference type="EMBL" id="JAP94999.1"/>
    </source>
</evidence>
<dbReference type="GO" id="GO:0097729">
    <property type="term" value="C:9+2 motile cilium"/>
    <property type="evidence" value="ECO:0007669"/>
    <property type="project" value="TreeGrafter"/>
</dbReference>
<accession>A0A146KIC1</accession>
<dbReference type="GO" id="GO:0045505">
    <property type="term" value="F:dynein intermediate chain binding"/>
    <property type="evidence" value="ECO:0007669"/>
    <property type="project" value="InterPro"/>
</dbReference>
<dbReference type="EMBL" id="GDID01001607">
    <property type="protein sequence ID" value="JAP94999.1"/>
    <property type="molecule type" value="Transcribed_RNA"/>
</dbReference>
<dbReference type="GO" id="GO:0035721">
    <property type="term" value="P:intraciliary retrograde transport"/>
    <property type="evidence" value="ECO:0007669"/>
    <property type="project" value="TreeGrafter"/>
</dbReference>
<dbReference type="GO" id="GO:0051959">
    <property type="term" value="F:dynein light intermediate chain binding"/>
    <property type="evidence" value="ECO:0007669"/>
    <property type="project" value="InterPro"/>
</dbReference>
<dbReference type="GO" id="GO:0005868">
    <property type="term" value="C:cytoplasmic dynein complex"/>
    <property type="evidence" value="ECO:0007669"/>
    <property type="project" value="TreeGrafter"/>
</dbReference>
<feature type="region of interest" description="Disordered" evidence="1">
    <location>
        <begin position="178"/>
        <end position="202"/>
    </location>
</feature>